<organism evidence="10 11">
    <name type="scientific">Zostera marina</name>
    <name type="common">Eelgrass</name>
    <dbReference type="NCBI Taxonomy" id="29655"/>
    <lineage>
        <taxon>Eukaryota</taxon>
        <taxon>Viridiplantae</taxon>
        <taxon>Streptophyta</taxon>
        <taxon>Embryophyta</taxon>
        <taxon>Tracheophyta</taxon>
        <taxon>Spermatophyta</taxon>
        <taxon>Magnoliopsida</taxon>
        <taxon>Liliopsida</taxon>
        <taxon>Zosteraceae</taxon>
        <taxon>Zostera</taxon>
    </lineage>
</organism>
<gene>
    <name evidence="10" type="ORF">ZOSMA_24G00590</name>
</gene>
<dbReference type="PANTHER" id="PTHR10663:SF312">
    <property type="entry name" value="BREFELDIN A-INHIBITED GUANINE NUCLEOTIDE-EXCHANGE PROTEIN 5"/>
    <property type="match status" value="1"/>
</dbReference>
<protein>
    <submittedName>
        <fullName evidence="10">Brefeldin A-inhibited guanine nucleotide-exchange protein 5</fullName>
    </submittedName>
</protein>
<dbReference type="InterPro" id="IPR015403">
    <property type="entry name" value="Mon2/Sec7/BIG1-like_HDS"/>
</dbReference>
<dbReference type="GO" id="GO:0005802">
    <property type="term" value="C:trans-Golgi network"/>
    <property type="evidence" value="ECO:0000318"/>
    <property type="project" value="GO_Central"/>
</dbReference>
<dbReference type="Proteomes" id="UP000036987">
    <property type="component" value="Unassembled WGS sequence"/>
</dbReference>
<dbReference type="EMBL" id="LFYR01000864">
    <property type="protein sequence ID" value="KMZ68038.1"/>
    <property type="molecule type" value="Genomic_DNA"/>
</dbReference>
<dbReference type="Pfam" id="PF01369">
    <property type="entry name" value="Sec7"/>
    <property type="match status" value="1"/>
</dbReference>
<dbReference type="SUPFAM" id="SSF48371">
    <property type="entry name" value="ARM repeat"/>
    <property type="match status" value="2"/>
</dbReference>
<evidence type="ECO:0000313" key="11">
    <source>
        <dbReference type="Proteomes" id="UP000036987"/>
    </source>
</evidence>
<feature type="compositionally biased region" description="Basic and acidic residues" evidence="8">
    <location>
        <begin position="565"/>
        <end position="579"/>
    </location>
</feature>
<dbReference type="InterPro" id="IPR023394">
    <property type="entry name" value="Sec7_C_sf"/>
</dbReference>
<dbReference type="InterPro" id="IPR035999">
    <property type="entry name" value="Sec7_dom_sf"/>
</dbReference>
<keyword evidence="7" id="KW-0472">Membrane</keyword>
<dbReference type="PANTHER" id="PTHR10663">
    <property type="entry name" value="GUANYL-NUCLEOTIDE EXCHANGE FACTOR"/>
    <property type="match status" value="1"/>
</dbReference>
<keyword evidence="11" id="KW-1185">Reference proteome</keyword>
<dbReference type="InterPro" id="IPR046455">
    <property type="entry name" value="Sec7/BIG1-like_C"/>
</dbReference>
<evidence type="ECO:0000256" key="4">
    <source>
        <dbReference type="ARBA" id="ARBA00022490"/>
    </source>
</evidence>
<evidence type="ECO:0000256" key="2">
    <source>
        <dbReference type="ARBA" id="ARBA00004514"/>
    </source>
</evidence>
<keyword evidence="5" id="KW-0344">Guanine-nucleotide releasing factor</keyword>
<dbReference type="OrthoDB" id="430364at2759"/>
<evidence type="ECO:0000259" key="9">
    <source>
        <dbReference type="PROSITE" id="PS50190"/>
    </source>
</evidence>
<dbReference type="InterPro" id="IPR032629">
    <property type="entry name" value="DCB_dom"/>
</dbReference>
<name>A0A0K9PG35_ZOSMR</name>
<evidence type="ECO:0000256" key="6">
    <source>
        <dbReference type="ARBA" id="ARBA00022927"/>
    </source>
</evidence>
<feature type="compositionally biased region" description="Basic and acidic residues" evidence="8">
    <location>
        <begin position="1648"/>
        <end position="1659"/>
    </location>
</feature>
<feature type="region of interest" description="Disordered" evidence="8">
    <location>
        <begin position="1648"/>
        <end position="1668"/>
    </location>
</feature>
<feature type="region of interest" description="Disordered" evidence="8">
    <location>
        <begin position="280"/>
        <end position="300"/>
    </location>
</feature>
<evidence type="ECO:0000256" key="7">
    <source>
        <dbReference type="ARBA" id="ARBA00023136"/>
    </source>
</evidence>
<dbReference type="GO" id="GO:0005829">
    <property type="term" value="C:cytosol"/>
    <property type="evidence" value="ECO:0007669"/>
    <property type="project" value="UniProtKB-SubCell"/>
</dbReference>
<comment type="subcellular location">
    <subcellularLocation>
        <location evidence="2">Cytoplasm</location>
        <location evidence="2">Cytosol</location>
    </subcellularLocation>
    <subcellularLocation>
        <location evidence="1">Membrane</location>
        <topology evidence="1">Peripheral membrane protein</topology>
        <orientation evidence="1">Cytoplasmic side</orientation>
    </subcellularLocation>
</comment>
<keyword evidence="4" id="KW-0963">Cytoplasm</keyword>
<accession>A0A0K9PG35</accession>
<dbReference type="PROSITE" id="PS50190">
    <property type="entry name" value="SEC7"/>
    <property type="match status" value="1"/>
</dbReference>
<evidence type="ECO:0000256" key="5">
    <source>
        <dbReference type="ARBA" id="ARBA00022658"/>
    </source>
</evidence>
<comment type="caution">
    <text evidence="10">The sequence shown here is derived from an EMBL/GenBank/DDBJ whole genome shotgun (WGS) entry which is preliminary data.</text>
</comment>
<dbReference type="InterPro" id="IPR016024">
    <property type="entry name" value="ARM-type_fold"/>
</dbReference>
<evidence type="ECO:0000256" key="1">
    <source>
        <dbReference type="ARBA" id="ARBA00004287"/>
    </source>
</evidence>
<keyword evidence="3" id="KW-0813">Transport</keyword>
<dbReference type="Pfam" id="PF20252">
    <property type="entry name" value="BIG2_C"/>
    <property type="match status" value="1"/>
</dbReference>
<dbReference type="Pfam" id="PF12783">
    <property type="entry name" value="Sec7-like_HUS"/>
    <property type="match status" value="1"/>
</dbReference>
<dbReference type="SMART" id="SM00222">
    <property type="entry name" value="Sec7"/>
    <property type="match status" value="1"/>
</dbReference>
<dbReference type="InterPro" id="IPR000904">
    <property type="entry name" value="Sec7_dom"/>
</dbReference>
<reference evidence="11" key="1">
    <citation type="journal article" date="2016" name="Nature">
        <title>The genome of the seagrass Zostera marina reveals angiosperm adaptation to the sea.</title>
        <authorList>
            <person name="Olsen J.L."/>
            <person name="Rouze P."/>
            <person name="Verhelst B."/>
            <person name="Lin Y.-C."/>
            <person name="Bayer T."/>
            <person name="Collen J."/>
            <person name="Dattolo E."/>
            <person name="De Paoli E."/>
            <person name="Dittami S."/>
            <person name="Maumus F."/>
            <person name="Michel G."/>
            <person name="Kersting A."/>
            <person name="Lauritano C."/>
            <person name="Lohaus R."/>
            <person name="Toepel M."/>
            <person name="Tonon T."/>
            <person name="Vanneste K."/>
            <person name="Amirebrahimi M."/>
            <person name="Brakel J."/>
            <person name="Bostroem C."/>
            <person name="Chovatia M."/>
            <person name="Grimwood J."/>
            <person name="Jenkins J.W."/>
            <person name="Jueterbock A."/>
            <person name="Mraz A."/>
            <person name="Stam W.T."/>
            <person name="Tice H."/>
            <person name="Bornberg-Bauer E."/>
            <person name="Green P.J."/>
            <person name="Pearson G.A."/>
            <person name="Procaccini G."/>
            <person name="Duarte C.M."/>
            <person name="Schmutz J."/>
            <person name="Reusch T.B.H."/>
            <person name="Van de Peer Y."/>
        </authorList>
    </citation>
    <scope>NUCLEOTIDE SEQUENCE [LARGE SCALE GENOMIC DNA]</scope>
    <source>
        <strain evidence="11">cv. Finnish</strain>
    </source>
</reference>
<proteinExistence type="predicted"/>
<feature type="region of interest" description="Disordered" evidence="8">
    <location>
        <begin position="565"/>
        <end position="585"/>
    </location>
</feature>
<dbReference type="Pfam" id="PF16213">
    <property type="entry name" value="DCB"/>
    <property type="match status" value="1"/>
</dbReference>
<dbReference type="InterPro" id="IPR032691">
    <property type="entry name" value="Mon2/Sec7/BIG1-like_HUS"/>
</dbReference>
<dbReference type="STRING" id="29655.A0A0K9PG35"/>
<dbReference type="GO" id="GO:0015031">
    <property type="term" value="P:protein transport"/>
    <property type="evidence" value="ECO:0007669"/>
    <property type="project" value="UniProtKB-KW"/>
</dbReference>
<evidence type="ECO:0000256" key="3">
    <source>
        <dbReference type="ARBA" id="ARBA00022448"/>
    </source>
</evidence>
<dbReference type="CDD" id="cd00171">
    <property type="entry name" value="Sec7"/>
    <property type="match status" value="1"/>
</dbReference>
<dbReference type="GO" id="GO:0032012">
    <property type="term" value="P:regulation of ARF protein signal transduction"/>
    <property type="evidence" value="ECO:0007669"/>
    <property type="project" value="InterPro"/>
</dbReference>
<dbReference type="Gene3D" id="1.10.220.20">
    <property type="match status" value="1"/>
</dbReference>
<dbReference type="OMA" id="MMDNLFL"/>
<dbReference type="GO" id="GO:0005085">
    <property type="term" value="F:guanyl-nucleotide exchange factor activity"/>
    <property type="evidence" value="ECO:0000318"/>
    <property type="project" value="GO_Central"/>
</dbReference>
<dbReference type="SUPFAM" id="SSF48425">
    <property type="entry name" value="Sec7 domain"/>
    <property type="match status" value="1"/>
</dbReference>
<dbReference type="FunFam" id="1.10.1000.11:FF:000006">
    <property type="entry name" value="HOPM interactor 7"/>
    <property type="match status" value="1"/>
</dbReference>
<evidence type="ECO:0000313" key="10">
    <source>
        <dbReference type="EMBL" id="KMZ68038.1"/>
    </source>
</evidence>
<dbReference type="Gene3D" id="1.10.1000.11">
    <property type="entry name" value="Arf Nucleotide-binding Site Opener,domain 2"/>
    <property type="match status" value="1"/>
</dbReference>
<dbReference type="Gene3D" id="1.25.10.10">
    <property type="entry name" value="Leucine-rich Repeat Variant"/>
    <property type="match status" value="1"/>
</dbReference>
<keyword evidence="6" id="KW-0653">Protein transport</keyword>
<dbReference type="InterPro" id="IPR011989">
    <property type="entry name" value="ARM-like"/>
</dbReference>
<dbReference type="FunFam" id="1.10.220.20:FF:000002">
    <property type="entry name" value="Brefeldin A-inhibited guanine nucleotide-exchange protein 1"/>
    <property type="match status" value="1"/>
</dbReference>
<dbReference type="GO" id="GO:0016020">
    <property type="term" value="C:membrane"/>
    <property type="evidence" value="ECO:0007669"/>
    <property type="project" value="UniProtKB-SubCell"/>
</dbReference>
<sequence>MAGAAGGFVTRSFESMLKESKKHIALQKAIQAYLDCTKETNQHDLPTEKNEIVSVPVAPESGSAGGIEQGENLGNQQFVSTSEEGEIANVESIETSMPVTTALASAGNTLEGSQSELLLQPLRLAFDTKNAKLLESALDCLHKLIAYDHLEGDPGLEGGKNAPLFTDILNMVCNCVDNSSSDSTILQVLKVLLTAVASAKFRVHGESLLGVIRVCYNIALNSKSPINQATSKAMLTQMINITFRRMESDQTLTSSPVDPLHIDSTSGNNGEITMGVQDDKTITPGDALSNNQEKEESHTSVEEIQNLAGGADIKGLEAVLDKAVNLEGGEKISRGINLDSMSVGEHDALLLFRTLCKMGMKEENDDVTVKTRNLSLELLQGLLEGVSHSFTKNFHFIDSVKAYLSYALLRACVSSSPSVFQYAAGIFAVLLLRFRESLKGEIGVFFPLIVLRSLDSFDSPLSQRTSVLRMLEKVCKDPQMLADIFVNYDCALDAPNLFERMVNALSRMSQGLMNVDPNSSVASQTASIKSSSLQCLVSVLKSLVDWEKHQRESVDITSLPLEEEVSSKESTIDESKQLEEGPSQFEKAKAHKSTLEASISEFNRKPSKGIDILISNKLVENTATSVAQFLKNTPTLDKGLIGEYFGQHEEFPISVMHAYVDSMNFIGLNFDSAIREFLDSFRLPGEAQKIDRIMEKFAERYCADNPKLFKNADTAYVLAYAVIMLNTDAHNPMVWPKMTKSEFVRMTTVSEGEECLAKELLEEIYDSILKDEIKMKNDVTDGHKHNKQKPNANDMGSLINILNLALPRRKSSLDIKTESEQIVRQTQTLFTKQGAKRGVFYTAKQVELVRPMLEAVGWPLLAAFSVIMEEEENKARAILCMEGFKFVIHITCILGMYTMRYAFLTSLVRLTFLHAPKQMRGKNVEALRTLLVLCNTEMDSLQDTWNAVLECMSRLDFIISTPSISSSVMQGSNQISRDSVLQSLKELYGKHTDQVFLNSVKLPSDSVVEFFNALCGVSAEELKQTPARVFSLQKLVEISYYNMARIRLVWARIWSVLAHHFITAGSHHDEKIGMYAIDSLRQLGMKYLEHAELTNFTFQNDILKPFVILMHNSRSELVRTLIVDCIVQMIRSKVGNIKSGWKSVFMIFTAASDDNIESIIESAFENVEQVILEHFDQVVGDCFMDCVNCLIGFANNKTSPRISLKAIALLRICEDRLAEGLIPGGALKPVDDGLDATFHVTEHYWFPMLAGLSDLTLDSRVEVRNCALEVLFDLLNERGRKFSSAFWENVFHRVLFPIFDHVRHAERNSFGSSVDEWLRDTIIHSLQLLCNLFNTFYKDVSFMLPQLLSLLLDCAKKTDQSVVSISLGALVHLIEVGGHQFSIVDWDTLLKSIRDASYTTQPLELLNSVGFVNLKGHAVQTADEYVNRSDSPSIKSIHPGSKDSETMFDRDSFDIQKDFDSSTFENSTDVKFQINLKESEGSAPKASEPESENLQRNQTFGQRVMGNMMDNIFLRSFASKPKIQSEDVSTPSSPLKVSDAVELSLKDEEEGNPLLETIRGKCITQLLLLGVLDSIQRKYWSRLTSPQKISIMEVLLSVLDFASSFNSHGNLRMRMHQIPSGRPPLNLLRQEMKGTSIYLDILQKTTTGHDTEEAKHDDNDGNTTTNSIISTHSDEVSKDDKNLKVIAEEKTVSFCEQILKDASELHSNTGVSVSVDIHRVLEMRAPVIIKVLKGMCSMDSQLFKRHLSLFYPLITKLVCCDQMDVRGALADLFDKQLTPLLP</sequence>
<feature type="domain" description="SEC7" evidence="9">
    <location>
        <begin position="584"/>
        <end position="771"/>
    </location>
</feature>
<evidence type="ECO:0000256" key="8">
    <source>
        <dbReference type="SAM" id="MobiDB-lite"/>
    </source>
</evidence>
<dbReference type="Pfam" id="PF09324">
    <property type="entry name" value="Sec7-like_HDS"/>
    <property type="match status" value="1"/>
</dbReference>